<dbReference type="Proteomes" id="UP000828941">
    <property type="component" value="Chromosome 4"/>
</dbReference>
<name>A0ACB9PF23_BAUVA</name>
<evidence type="ECO:0000313" key="1">
    <source>
        <dbReference type="EMBL" id="KAI4346682.1"/>
    </source>
</evidence>
<evidence type="ECO:0000313" key="2">
    <source>
        <dbReference type="Proteomes" id="UP000828941"/>
    </source>
</evidence>
<reference evidence="1 2" key="1">
    <citation type="journal article" date="2022" name="DNA Res.">
        <title>Chromosomal-level genome assembly of the orchid tree Bauhinia variegata (Leguminosae; Cercidoideae) supports the allotetraploid origin hypothesis of Bauhinia.</title>
        <authorList>
            <person name="Zhong Y."/>
            <person name="Chen Y."/>
            <person name="Zheng D."/>
            <person name="Pang J."/>
            <person name="Liu Y."/>
            <person name="Luo S."/>
            <person name="Meng S."/>
            <person name="Qian L."/>
            <person name="Wei D."/>
            <person name="Dai S."/>
            <person name="Zhou R."/>
        </authorList>
    </citation>
    <scope>NUCLEOTIDE SEQUENCE [LARGE SCALE GENOMIC DNA]</scope>
    <source>
        <strain evidence="1">BV-YZ2020</strain>
    </source>
</reference>
<gene>
    <name evidence="1" type="ORF">L6164_007555</name>
</gene>
<comment type="caution">
    <text evidence="1">The sequence shown here is derived from an EMBL/GenBank/DDBJ whole genome shotgun (WGS) entry which is preliminary data.</text>
</comment>
<protein>
    <submittedName>
        <fullName evidence="1">Uncharacterized protein</fullName>
    </submittedName>
</protein>
<organism evidence="1 2">
    <name type="scientific">Bauhinia variegata</name>
    <name type="common">Purple orchid tree</name>
    <name type="synonym">Phanera variegata</name>
    <dbReference type="NCBI Taxonomy" id="167791"/>
    <lineage>
        <taxon>Eukaryota</taxon>
        <taxon>Viridiplantae</taxon>
        <taxon>Streptophyta</taxon>
        <taxon>Embryophyta</taxon>
        <taxon>Tracheophyta</taxon>
        <taxon>Spermatophyta</taxon>
        <taxon>Magnoliopsida</taxon>
        <taxon>eudicotyledons</taxon>
        <taxon>Gunneridae</taxon>
        <taxon>Pentapetalae</taxon>
        <taxon>rosids</taxon>
        <taxon>fabids</taxon>
        <taxon>Fabales</taxon>
        <taxon>Fabaceae</taxon>
        <taxon>Cercidoideae</taxon>
        <taxon>Cercideae</taxon>
        <taxon>Bauhiniinae</taxon>
        <taxon>Bauhinia</taxon>
    </lineage>
</organism>
<dbReference type="EMBL" id="CM039429">
    <property type="protein sequence ID" value="KAI4346682.1"/>
    <property type="molecule type" value="Genomic_DNA"/>
</dbReference>
<accession>A0ACB9PF23</accession>
<proteinExistence type="predicted"/>
<sequence length="454" mass="50057">MAQQRAVKVLQVFSVAPPAETTGCPAPTSLPLTFFDILWLRFPPVKRLFFYEFPHQTSFFDSLLPRLKLSLSLTLQHYLPFAGNLVWPHDAPKPFIRYVAGDSLPLTIAESDADFNVLSGTDPCEAAEYHHLISHLTVSHEQASVSALQITLFPSSGFSIGITTHHAAFDGKTSTSFMKSWAYIFSNLESFSSPPPLPDHLIPFYDRSVIKDSEGIEEIYLKFLLDQGGPNNKSVMVWDFDHNIPAEATRSTFEFTPSHLQKLKQKAECKLKNKARLSTFSVTLGYVTACTVKAEQTENDTVAFSFSVDCRSRLEPPIPPSYFGNCIGGLVFGTEKEKLLADDGFVAAAEVISENLITVGNGLKGAETWPSILESLGKNNKVISTAGSPRFEVYSVDFGWGRPKKVEIISIDRTGAFSFAESKHGNGGIEIGLVLKKSQMEAFADHFTKGLESI</sequence>
<keyword evidence="2" id="KW-1185">Reference proteome</keyword>